<name>A0AAV5D8F0_ELECO</name>
<organism evidence="2 3">
    <name type="scientific">Eleusine coracana subsp. coracana</name>
    <dbReference type="NCBI Taxonomy" id="191504"/>
    <lineage>
        <taxon>Eukaryota</taxon>
        <taxon>Viridiplantae</taxon>
        <taxon>Streptophyta</taxon>
        <taxon>Embryophyta</taxon>
        <taxon>Tracheophyta</taxon>
        <taxon>Spermatophyta</taxon>
        <taxon>Magnoliopsida</taxon>
        <taxon>Liliopsida</taxon>
        <taxon>Poales</taxon>
        <taxon>Poaceae</taxon>
        <taxon>PACMAD clade</taxon>
        <taxon>Chloridoideae</taxon>
        <taxon>Cynodonteae</taxon>
        <taxon>Eleusininae</taxon>
        <taxon>Eleusine</taxon>
    </lineage>
</organism>
<dbReference type="AlphaFoldDB" id="A0AAV5D8F0"/>
<evidence type="ECO:0000259" key="1">
    <source>
        <dbReference type="Pfam" id="PF20241"/>
    </source>
</evidence>
<accession>A0AAV5D8F0</accession>
<dbReference type="PANTHER" id="PTHR33065:SF186">
    <property type="entry name" value="OS08G0134900 PROTEIN"/>
    <property type="match status" value="1"/>
</dbReference>
<dbReference type="InterPro" id="IPR046533">
    <property type="entry name" value="DUF6598"/>
</dbReference>
<dbReference type="Pfam" id="PF20241">
    <property type="entry name" value="DUF6598"/>
    <property type="match status" value="1"/>
</dbReference>
<protein>
    <recommendedName>
        <fullName evidence="1">DUF6598 domain-containing protein</fullName>
    </recommendedName>
</protein>
<dbReference type="EMBL" id="BQKI01000012">
    <property type="protein sequence ID" value="GJN06516.1"/>
    <property type="molecule type" value="Genomic_DNA"/>
</dbReference>
<evidence type="ECO:0000313" key="3">
    <source>
        <dbReference type="Proteomes" id="UP001054889"/>
    </source>
</evidence>
<gene>
    <name evidence="2" type="primary">ga24249</name>
    <name evidence="2" type="ORF">PR202_ga24249</name>
</gene>
<comment type="caution">
    <text evidence="2">The sequence shown here is derived from an EMBL/GenBank/DDBJ whole genome shotgun (WGS) entry which is preliminary data.</text>
</comment>
<proteinExistence type="predicted"/>
<keyword evidence="3" id="KW-1185">Reference proteome</keyword>
<reference evidence="2" key="2">
    <citation type="submission" date="2021-12" db="EMBL/GenBank/DDBJ databases">
        <title>Resequencing data analysis of finger millet.</title>
        <authorList>
            <person name="Hatakeyama M."/>
            <person name="Aluri S."/>
            <person name="Balachadran M.T."/>
            <person name="Sivarajan S.R."/>
            <person name="Poveda L."/>
            <person name="Shimizu-Inatsugi R."/>
            <person name="Schlapbach R."/>
            <person name="Sreeman S.M."/>
            <person name="Shimizu K.K."/>
        </authorList>
    </citation>
    <scope>NUCLEOTIDE SEQUENCE</scope>
</reference>
<dbReference type="PANTHER" id="PTHR33065">
    <property type="entry name" value="OS07G0486400 PROTEIN"/>
    <property type="match status" value="1"/>
</dbReference>
<reference evidence="2" key="1">
    <citation type="journal article" date="2018" name="DNA Res.">
        <title>Multiple hybrid de novo genome assembly of finger millet, an orphan allotetraploid crop.</title>
        <authorList>
            <person name="Hatakeyama M."/>
            <person name="Aluri S."/>
            <person name="Balachadran M.T."/>
            <person name="Sivarajan S.R."/>
            <person name="Patrignani A."/>
            <person name="Gruter S."/>
            <person name="Poveda L."/>
            <person name="Shimizu-Inatsugi R."/>
            <person name="Baeten J."/>
            <person name="Francoijs K.J."/>
            <person name="Nataraja K.N."/>
            <person name="Reddy Y.A.N."/>
            <person name="Phadnis S."/>
            <person name="Ravikumar R.L."/>
            <person name="Schlapbach R."/>
            <person name="Sreeman S.M."/>
            <person name="Shimizu K.K."/>
        </authorList>
    </citation>
    <scope>NUCLEOTIDE SEQUENCE</scope>
</reference>
<sequence>MVFEFSLKIIMGDEEAGDQEFSKGMMERSTVTSDRRPLTLWLGSCLSHVKMEFVNVPCALEASVAVNILNKESYFHGKITAGDNKNRILLYDSKVAGTKTELGCGGSVPLTRHAVAVEWGRDLVLRFAVPSAKQKSIILEHDEEERTFKLGTYELQVEIIWTGILIKQRKNVLKKIGRALVLL</sequence>
<feature type="domain" description="DUF6598" evidence="1">
    <location>
        <begin position="1"/>
        <end position="159"/>
    </location>
</feature>
<dbReference type="Proteomes" id="UP001054889">
    <property type="component" value="Unassembled WGS sequence"/>
</dbReference>
<evidence type="ECO:0000313" key="2">
    <source>
        <dbReference type="EMBL" id="GJN06516.1"/>
    </source>
</evidence>